<dbReference type="Proteomes" id="UP000807306">
    <property type="component" value="Unassembled WGS sequence"/>
</dbReference>
<protein>
    <submittedName>
        <fullName evidence="2">Uncharacterized protein</fullName>
    </submittedName>
</protein>
<reference evidence="2" key="1">
    <citation type="submission" date="2020-11" db="EMBL/GenBank/DDBJ databases">
        <authorList>
            <consortium name="DOE Joint Genome Institute"/>
            <person name="Ahrendt S."/>
            <person name="Riley R."/>
            <person name="Andreopoulos W."/>
            <person name="Labutti K."/>
            <person name="Pangilinan J."/>
            <person name="Ruiz-Duenas F.J."/>
            <person name="Barrasa J.M."/>
            <person name="Sanchez-Garcia M."/>
            <person name="Camarero S."/>
            <person name="Miyauchi S."/>
            <person name="Serrano A."/>
            <person name="Linde D."/>
            <person name="Babiker R."/>
            <person name="Drula E."/>
            <person name="Ayuso-Fernandez I."/>
            <person name="Pacheco R."/>
            <person name="Padilla G."/>
            <person name="Ferreira P."/>
            <person name="Barriuso J."/>
            <person name="Kellner H."/>
            <person name="Castanera R."/>
            <person name="Alfaro M."/>
            <person name="Ramirez L."/>
            <person name="Pisabarro A.G."/>
            <person name="Kuo A."/>
            <person name="Tritt A."/>
            <person name="Lipzen A."/>
            <person name="He G."/>
            <person name="Yan M."/>
            <person name="Ng V."/>
            <person name="Cullen D."/>
            <person name="Martin F."/>
            <person name="Rosso M.-N."/>
            <person name="Henrissat B."/>
            <person name="Hibbett D."/>
            <person name="Martinez A.T."/>
            <person name="Grigoriev I.V."/>
        </authorList>
    </citation>
    <scope>NUCLEOTIDE SEQUENCE</scope>
    <source>
        <strain evidence="2">CBS 506.95</strain>
    </source>
</reference>
<accession>A0A9P6E062</accession>
<keyword evidence="3" id="KW-1185">Reference proteome</keyword>
<comment type="caution">
    <text evidence="2">The sequence shown here is derived from an EMBL/GenBank/DDBJ whole genome shotgun (WGS) entry which is preliminary data.</text>
</comment>
<dbReference type="EMBL" id="MU158178">
    <property type="protein sequence ID" value="KAF9521271.1"/>
    <property type="molecule type" value="Genomic_DNA"/>
</dbReference>
<name>A0A9P6E062_9AGAR</name>
<dbReference type="AlphaFoldDB" id="A0A9P6E062"/>
<evidence type="ECO:0000313" key="2">
    <source>
        <dbReference type="EMBL" id="KAF9521271.1"/>
    </source>
</evidence>
<gene>
    <name evidence="2" type="ORF">CPB83DRAFT_841400</name>
</gene>
<feature type="compositionally biased region" description="Polar residues" evidence="1">
    <location>
        <begin position="68"/>
        <end position="81"/>
    </location>
</feature>
<proteinExistence type="predicted"/>
<evidence type="ECO:0000256" key="1">
    <source>
        <dbReference type="SAM" id="MobiDB-lite"/>
    </source>
</evidence>
<sequence>MACKIINLCEPVNLNGATSPGNPSAEGREVLAQLPKETFAVTSTSSLPDSSFICLLGDSMVGSRAPAPTSTDSALSASMNPMTPPARTLPSTTPRASSVAYAAEGVFLDERHRYLPSSMQSASRFCVGKHAARGASTLSNVRSAFNVAYAFGTINTFVFYLPY</sequence>
<feature type="region of interest" description="Disordered" evidence="1">
    <location>
        <begin position="65"/>
        <end position="94"/>
    </location>
</feature>
<evidence type="ECO:0000313" key="3">
    <source>
        <dbReference type="Proteomes" id="UP000807306"/>
    </source>
</evidence>
<organism evidence="2 3">
    <name type="scientific">Crepidotus variabilis</name>
    <dbReference type="NCBI Taxonomy" id="179855"/>
    <lineage>
        <taxon>Eukaryota</taxon>
        <taxon>Fungi</taxon>
        <taxon>Dikarya</taxon>
        <taxon>Basidiomycota</taxon>
        <taxon>Agaricomycotina</taxon>
        <taxon>Agaricomycetes</taxon>
        <taxon>Agaricomycetidae</taxon>
        <taxon>Agaricales</taxon>
        <taxon>Agaricineae</taxon>
        <taxon>Crepidotaceae</taxon>
        <taxon>Crepidotus</taxon>
    </lineage>
</organism>